<name>A0A9Q7EWJ0_9BACT</name>
<dbReference type="Proteomes" id="UP000671879">
    <property type="component" value="Chromosome"/>
</dbReference>
<evidence type="ECO:0000313" key="3">
    <source>
        <dbReference type="EMBL" id="QTX33308.1"/>
    </source>
</evidence>
<dbReference type="SUPFAM" id="SSF53681">
    <property type="entry name" value="Aspartate/glutamate racemase"/>
    <property type="match status" value="2"/>
</dbReference>
<reference evidence="4" key="1">
    <citation type="submission" date="2021-04" db="EMBL/GenBank/DDBJ databases">
        <title>A novel Synergistetes isolate from a pyrite-forming mixed culture.</title>
        <authorList>
            <person name="Bunk B."/>
            <person name="Sproer C."/>
            <person name="Spring S."/>
            <person name="Pester M."/>
        </authorList>
    </citation>
    <scope>NUCLEOTIDE SEQUENCE [LARGE SCALE GENOMIC DNA]</scope>
    <source>
        <strain evidence="4">J.5.4.2-T.3.5.2</strain>
    </source>
</reference>
<accession>A0A9Q7EWJ0</accession>
<dbReference type="AlphaFoldDB" id="A0A9Q7EWJ0"/>
<dbReference type="InterPro" id="IPR001920">
    <property type="entry name" value="Asp/Glu_race"/>
</dbReference>
<evidence type="ECO:0000256" key="1">
    <source>
        <dbReference type="ARBA" id="ARBA00007847"/>
    </source>
</evidence>
<dbReference type="KEGG" id="aram:KAR29_05360"/>
<organism evidence="3 4">
    <name type="scientific">Aminithiophilus ramosus</name>
    <dbReference type="NCBI Taxonomy" id="3029084"/>
    <lineage>
        <taxon>Bacteria</taxon>
        <taxon>Thermotogati</taxon>
        <taxon>Synergistota</taxon>
        <taxon>Synergistia</taxon>
        <taxon>Synergistales</taxon>
        <taxon>Aminithiophilaceae</taxon>
        <taxon>Aminithiophilus</taxon>
    </lineage>
</organism>
<dbReference type="InterPro" id="IPR015942">
    <property type="entry name" value="Asp/Glu/hydantoin_racemase"/>
</dbReference>
<proteinExistence type="inferred from homology"/>
<dbReference type="Gene3D" id="3.40.50.1860">
    <property type="match status" value="2"/>
</dbReference>
<keyword evidence="4" id="KW-1185">Reference proteome</keyword>
<keyword evidence="2" id="KW-0413">Isomerase</keyword>
<dbReference type="PROSITE" id="PS00924">
    <property type="entry name" value="ASP_GLU_RACEMASE_2"/>
    <property type="match status" value="1"/>
</dbReference>
<dbReference type="Pfam" id="PF01177">
    <property type="entry name" value="Asp_Glu_race"/>
    <property type="match status" value="1"/>
</dbReference>
<dbReference type="PANTHER" id="PTHR21198:SF7">
    <property type="entry name" value="ASPARTATE-GLUTAMATE RACEMASE FAMILY"/>
    <property type="match status" value="1"/>
</dbReference>
<dbReference type="GO" id="GO:0047661">
    <property type="term" value="F:amino-acid racemase activity"/>
    <property type="evidence" value="ECO:0007669"/>
    <property type="project" value="InterPro"/>
</dbReference>
<dbReference type="EMBL" id="CP072943">
    <property type="protein sequence ID" value="QTX33308.1"/>
    <property type="molecule type" value="Genomic_DNA"/>
</dbReference>
<protein>
    <submittedName>
        <fullName evidence="3">Aspartate/glutamate racemase family protein</fullName>
    </submittedName>
</protein>
<dbReference type="PANTHER" id="PTHR21198">
    <property type="entry name" value="GLUTAMATE RACEMASE"/>
    <property type="match status" value="1"/>
</dbReference>
<sequence length="233" mass="25467">MRTMGLIGGLSWESSRDYYRIVNEEVNSRLGGLHSAPCVLSSLDFDPLARAMAAGEWEICRRLVVDSACRLQRAGADFLLICSNTMHAFAGDVEARTGLPLLHIVDAIGRPAGERGFRTVGLLGTRALMEADHYRRRMEENWGLSVLVPDAEERETVNEVIFGELCRGRVLDASRQVFLKIMENLAARGAEAVVLGCTEIPMLVGAGDTELPLFDSLRLHALAAVDLSLAEEG</sequence>
<dbReference type="NCBIfam" id="TIGR00035">
    <property type="entry name" value="asp_race"/>
    <property type="match status" value="1"/>
</dbReference>
<evidence type="ECO:0000313" key="4">
    <source>
        <dbReference type="Proteomes" id="UP000671879"/>
    </source>
</evidence>
<comment type="similarity">
    <text evidence="1">Belongs to the aspartate/glutamate racemases family.</text>
</comment>
<gene>
    <name evidence="3" type="ORF">KAR29_05360</name>
</gene>
<dbReference type="InterPro" id="IPR004380">
    <property type="entry name" value="Asp_race"/>
</dbReference>
<dbReference type="InterPro" id="IPR033134">
    <property type="entry name" value="Asp/Glu_racemase_AS_2"/>
</dbReference>
<evidence type="ECO:0000256" key="2">
    <source>
        <dbReference type="ARBA" id="ARBA00023235"/>
    </source>
</evidence>